<feature type="transmembrane region" description="Helical" evidence="13">
    <location>
        <begin position="234"/>
        <end position="255"/>
    </location>
</feature>
<keyword evidence="12 13" id="KW-0407">Ion channel</keyword>
<dbReference type="PANTHER" id="PTHR12424">
    <property type="entry name" value="TWEETY-RELATED"/>
    <property type="match status" value="1"/>
</dbReference>
<comment type="function">
    <text evidence="13">Probable chloride channel.</text>
</comment>
<protein>
    <recommendedName>
        <fullName evidence="13">Protein tweety homolog</fullName>
    </recommendedName>
</protein>
<accession>A0A1S3IB54</accession>
<keyword evidence="6 13" id="KW-1133">Transmembrane helix</keyword>
<dbReference type="OrthoDB" id="187568at2759"/>
<evidence type="ECO:0000256" key="6">
    <source>
        <dbReference type="ARBA" id="ARBA00022989"/>
    </source>
</evidence>
<evidence type="ECO:0000256" key="3">
    <source>
        <dbReference type="ARBA" id="ARBA00022448"/>
    </source>
</evidence>
<keyword evidence="8 13" id="KW-0472">Membrane</keyword>
<dbReference type="PANTHER" id="PTHR12424:SF8">
    <property type="entry name" value="PROTEIN TWEETY"/>
    <property type="match status" value="1"/>
</dbReference>
<sequence>MNSGRGAEHPGLTLGGEKTEYIPSWLAALFHSFPHISLKFRLSNSTFNLDDEEYIQSLGFAAALPVLLLLLVLFIFSIYCCCRCSSCCNKNAASPRRKNTPCLKWTIAIITLLTCGVLASGLFGNEKFNKGVLQVRLAGSSAAETIDSANDVVGDMGTTINNSIVVGVNGFDALFKKSPVPNATIGLMLDKDLQAMVQQGRNIMKYASEIHKDADTSQIRKILEDIKQYEGYRWLATIVVLSFELLICLLLLIAVMTESKALLMVCTAFVVFNLIISWLTAGVYLGVSVGAGDLCVDPDQFVSEEAKKSGFVDQAVVHYYITNCTSLSDNPFRDDLQSASASVSKINSSLTDIVWLASPFFEQYQIDQYSNPIRQDLKKLVGDLENLQSMVDCTPIHNDYVSALKGMCYKGLDGLAFMLLSAAVTGFLLAFVIVFNSRAWRHWGKRLKRKGRYSSIDEDDPFLPNIDQDSDQTPVKYYRSRGPYTNIEEDDPFLPRLGPEQSRPTSPLLTEQTPRYGTFGNRSLSHEGLLSSLSVSTAVGQLRRERLVLQNRDQGSPPPAYEYYADHGRSRYATGTASPTDV</sequence>
<dbReference type="InterPro" id="IPR006990">
    <property type="entry name" value="Tweety"/>
</dbReference>
<keyword evidence="11 13" id="KW-0868">Chloride</keyword>
<dbReference type="GO" id="GO:0005886">
    <property type="term" value="C:plasma membrane"/>
    <property type="evidence" value="ECO:0007669"/>
    <property type="project" value="UniProtKB-SubCell"/>
</dbReference>
<keyword evidence="5 13" id="KW-0812">Transmembrane</keyword>
<keyword evidence="7 13" id="KW-0406">Ion transport</keyword>
<feature type="transmembrane region" description="Helical" evidence="13">
    <location>
        <begin position="58"/>
        <end position="81"/>
    </location>
</feature>
<evidence type="ECO:0000256" key="9">
    <source>
        <dbReference type="ARBA" id="ARBA00023173"/>
    </source>
</evidence>
<evidence type="ECO:0000256" key="4">
    <source>
        <dbReference type="ARBA" id="ARBA00022475"/>
    </source>
</evidence>
<dbReference type="GeneID" id="106162685"/>
<evidence type="ECO:0000256" key="2">
    <source>
        <dbReference type="ARBA" id="ARBA00009849"/>
    </source>
</evidence>
<dbReference type="RefSeq" id="XP_013395492.1">
    <property type="nucleotide sequence ID" value="XM_013540038.1"/>
</dbReference>
<evidence type="ECO:0000313" key="16">
    <source>
        <dbReference type="RefSeq" id="XP_013395492.1"/>
    </source>
</evidence>
<feature type="region of interest" description="Disordered" evidence="14">
    <location>
        <begin position="549"/>
        <end position="582"/>
    </location>
</feature>
<dbReference type="GO" id="GO:0005229">
    <property type="term" value="F:intracellularly calcium-gated chloride channel activity"/>
    <property type="evidence" value="ECO:0007669"/>
    <property type="project" value="TreeGrafter"/>
</dbReference>
<feature type="transmembrane region" description="Helical" evidence="13">
    <location>
        <begin position="262"/>
        <end position="284"/>
    </location>
</feature>
<dbReference type="STRING" id="7574.A0A1S3IB54"/>
<keyword evidence="15" id="KW-1185">Reference proteome</keyword>
<dbReference type="GO" id="GO:0072320">
    <property type="term" value="F:volume-sensitive chloride channel activity"/>
    <property type="evidence" value="ECO:0007669"/>
    <property type="project" value="TreeGrafter"/>
</dbReference>
<name>A0A1S3IB54_LINAN</name>
<dbReference type="FunCoup" id="A0A1S3IB54">
    <property type="interactions" value="278"/>
</dbReference>
<comment type="subcellular location">
    <subcellularLocation>
        <location evidence="1 13">Cell membrane</location>
        <topology evidence="1 13">Multi-pass membrane protein</topology>
    </subcellularLocation>
</comment>
<keyword evidence="3 13" id="KW-0813">Transport</keyword>
<dbReference type="AlphaFoldDB" id="A0A1S3IB54"/>
<gene>
    <name evidence="16" type="primary">LOC106162685</name>
</gene>
<dbReference type="GO" id="GO:0034707">
    <property type="term" value="C:chloride channel complex"/>
    <property type="evidence" value="ECO:0007669"/>
    <property type="project" value="UniProtKB-UniRule"/>
</dbReference>
<proteinExistence type="inferred from homology"/>
<dbReference type="Pfam" id="PF04906">
    <property type="entry name" value="Tweety"/>
    <property type="match status" value="1"/>
</dbReference>
<comment type="similarity">
    <text evidence="2 13">Belongs to the tweety family.</text>
</comment>
<evidence type="ECO:0000256" key="10">
    <source>
        <dbReference type="ARBA" id="ARBA00023180"/>
    </source>
</evidence>
<feature type="compositionally biased region" description="Polar residues" evidence="14">
    <location>
        <begin position="502"/>
        <end position="514"/>
    </location>
</feature>
<keyword evidence="10" id="KW-0325">Glycoprotein</keyword>
<dbReference type="InParanoid" id="A0A1S3IB54"/>
<evidence type="ECO:0000256" key="12">
    <source>
        <dbReference type="ARBA" id="ARBA00023303"/>
    </source>
</evidence>
<evidence type="ECO:0000256" key="1">
    <source>
        <dbReference type="ARBA" id="ARBA00004651"/>
    </source>
</evidence>
<evidence type="ECO:0000313" key="15">
    <source>
        <dbReference type="Proteomes" id="UP000085678"/>
    </source>
</evidence>
<evidence type="ECO:0000256" key="7">
    <source>
        <dbReference type="ARBA" id="ARBA00023065"/>
    </source>
</evidence>
<evidence type="ECO:0000256" key="5">
    <source>
        <dbReference type="ARBA" id="ARBA00022692"/>
    </source>
</evidence>
<evidence type="ECO:0000256" key="11">
    <source>
        <dbReference type="ARBA" id="ARBA00023214"/>
    </source>
</evidence>
<keyword evidence="9 13" id="KW-0869">Chloride channel</keyword>
<evidence type="ECO:0000256" key="13">
    <source>
        <dbReference type="RuleBase" id="RU361114"/>
    </source>
</evidence>
<dbReference type="Proteomes" id="UP000085678">
    <property type="component" value="Unplaced"/>
</dbReference>
<feature type="transmembrane region" description="Helical" evidence="13">
    <location>
        <begin position="415"/>
        <end position="440"/>
    </location>
</feature>
<feature type="compositionally biased region" description="Polar residues" evidence="14">
    <location>
        <begin position="573"/>
        <end position="582"/>
    </location>
</feature>
<reference evidence="16" key="1">
    <citation type="submission" date="2025-08" db="UniProtKB">
        <authorList>
            <consortium name="RefSeq"/>
        </authorList>
    </citation>
    <scope>IDENTIFICATION</scope>
    <source>
        <tissue evidence="16">Gonads</tissue>
    </source>
</reference>
<organism evidence="15 16">
    <name type="scientific">Lingula anatina</name>
    <name type="common">Brachiopod</name>
    <name type="synonym">Lingula unguis</name>
    <dbReference type="NCBI Taxonomy" id="7574"/>
    <lineage>
        <taxon>Eukaryota</taxon>
        <taxon>Metazoa</taxon>
        <taxon>Spiralia</taxon>
        <taxon>Lophotrochozoa</taxon>
        <taxon>Brachiopoda</taxon>
        <taxon>Linguliformea</taxon>
        <taxon>Lingulata</taxon>
        <taxon>Lingulida</taxon>
        <taxon>Linguloidea</taxon>
        <taxon>Lingulidae</taxon>
        <taxon>Lingula</taxon>
    </lineage>
</organism>
<keyword evidence="4" id="KW-1003">Cell membrane</keyword>
<feature type="transmembrane region" description="Helical" evidence="13">
    <location>
        <begin position="102"/>
        <end position="123"/>
    </location>
</feature>
<dbReference type="KEGG" id="lak:106162685"/>
<evidence type="ECO:0000256" key="14">
    <source>
        <dbReference type="SAM" id="MobiDB-lite"/>
    </source>
</evidence>
<feature type="region of interest" description="Disordered" evidence="14">
    <location>
        <begin position="486"/>
        <end position="514"/>
    </location>
</feature>
<evidence type="ECO:0000256" key="8">
    <source>
        <dbReference type="ARBA" id="ARBA00023136"/>
    </source>
</evidence>